<dbReference type="Proteomes" id="UP001404104">
    <property type="component" value="Unassembled WGS sequence"/>
</dbReference>
<organism evidence="1 2">
    <name type="scientific">Sphingomonas qilianensis</name>
    <dbReference type="NCBI Taxonomy" id="1736690"/>
    <lineage>
        <taxon>Bacteria</taxon>
        <taxon>Pseudomonadati</taxon>
        <taxon>Pseudomonadota</taxon>
        <taxon>Alphaproteobacteria</taxon>
        <taxon>Sphingomonadales</taxon>
        <taxon>Sphingomonadaceae</taxon>
        <taxon>Sphingomonas</taxon>
    </lineage>
</organism>
<sequence>MPEPKTPAETAYLEKIIERAMWAVVRAGAIDDDAPGGIIDLPY</sequence>
<keyword evidence="2" id="KW-1185">Reference proteome</keyword>
<reference evidence="1 2" key="1">
    <citation type="submission" date="2024-05" db="EMBL/GenBank/DDBJ databases">
        <authorList>
            <person name="Liu Q."/>
            <person name="Xin Y.-H."/>
        </authorList>
    </citation>
    <scope>NUCLEOTIDE SEQUENCE [LARGE SCALE GENOMIC DNA]</scope>
    <source>
        <strain evidence="1 2">CGMCC 1.15349</strain>
    </source>
</reference>
<name>A0ABU9XSY1_9SPHN</name>
<evidence type="ECO:0000313" key="2">
    <source>
        <dbReference type="Proteomes" id="UP001404104"/>
    </source>
</evidence>
<proteinExistence type="predicted"/>
<comment type="caution">
    <text evidence="1">The sequence shown here is derived from an EMBL/GenBank/DDBJ whole genome shotgun (WGS) entry which is preliminary data.</text>
</comment>
<dbReference type="RefSeq" id="WP_345864914.1">
    <property type="nucleotide sequence ID" value="NZ_JBDIMF010000004.1"/>
</dbReference>
<protein>
    <submittedName>
        <fullName evidence="1">Uncharacterized protein</fullName>
    </submittedName>
</protein>
<dbReference type="EMBL" id="JBDIMF010000004">
    <property type="protein sequence ID" value="MEN2786930.1"/>
    <property type="molecule type" value="Genomic_DNA"/>
</dbReference>
<accession>A0ABU9XSY1</accession>
<evidence type="ECO:0000313" key="1">
    <source>
        <dbReference type="EMBL" id="MEN2786930.1"/>
    </source>
</evidence>
<gene>
    <name evidence="1" type="ORF">ABC969_10915</name>
</gene>